<dbReference type="EMBL" id="WNZX01000011">
    <property type="protein sequence ID" value="MUG71938.1"/>
    <property type="molecule type" value="Genomic_DNA"/>
</dbReference>
<evidence type="ECO:0000313" key="2">
    <source>
        <dbReference type="Proteomes" id="UP000450917"/>
    </source>
</evidence>
<evidence type="ECO:0000313" key="1">
    <source>
        <dbReference type="EMBL" id="MUG71938.1"/>
    </source>
</evidence>
<proteinExistence type="predicted"/>
<comment type="caution">
    <text evidence="1">The sequence shown here is derived from an EMBL/GenBank/DDBJ whole genome shotgun (WGS) entry which is preliminary data.</text>
</comment>
<protein>
    <submittedName>
        <fullName evidence="1">Uncharacterized protein</fullName>
    </submittedName>
</protein>
<dbReference type="AlphaFoldDB" id="A0A7X2ZBJ1"/>
<keyword evidence="2" id="KW-1185">Reference proteome</keyword>
<name>A0A7X2ZBJ1_9BACL</name>
<accession>A0A7X2ZBJ1</accession>
<gene>
    <name evidence="1" type="ORF">GNP93_14795</name>
</gene>
<dbReference type="Proteomes" id="UP000450917">
    <property type="component" value="Unassembled WGS sequence"/>
</dbReference>
<organism evidence="1 2">
    <name type="scientific">Paenibacillus validus</name>
    <dbReference type="NCBI Taxonomy" id="44253"/>
    <lineage>
        <taxon>Bacteria</taxon>
        <taxon>Bacillati</taxon>
        <taxon>Bacillota</taxon>
        <taxon>Bacilli</taxon>
        <taxon>Bacillales</taxon>
        <taxon>Paenibacillaceae</taxon>
        <taxon>Paenibacillus</taxon>
    </lineage>
</organism>
<reference evidence="1 2" key="1">
    <citation type="submission" date="2019-11" db="EMBL/GenBank/DDBJ databases">
        <title>Draft genome sequences of five Paenibacillus species of dairy origin.</title>
        <authorList>
            <person name="Olajide A.M."/>
            <person name="Chen S."/>
            <person name="Lapointe G."/>
        </authorList>
    </citation>
    <scope>NUCLEOTIDE SEQUENCE [LARGE SCALE GENOMIC DNA]</scope>
    <source>
        <strain evidence="1 2">2CS3</strain>
    </source>
</reference>
<sequence>MGVKFGREYKDIITDFTDALQSASGCHDFLEMSAEDWGELEAEEREACMKTLADDLFYGLGTEGSMHVGNCVVTHDAKRHIIRVATGDSFTRIIHLV</sequence>
<dbReference type="RefSeq" id="WP_054798637.1">
    <property type="nucleotide sequence ID" value="NZ_JARTHJ010000132.1"/>
</dbReference>